<protein>
    <submittedName>
        <fullName evidence="3">SDR family NAD(P)-dependent oxidoreductase</fullName>
    </submittedName>
</protein>
<dbReference type="EMBL" id="JBHSEW010000001">
    <property type="protein sequence ID" value="MFC4620713.1"/>
    <property type="molecule type" value="Genomic_DNA"/>
</dbReference>
<dbReference type="InterPro" id="IPR036291">
    <property type="entry name" value="NAD(P)-bd_dom_sf"/>
</dbReference>
<dbReference type="InterPro" id="IPR020904">
    <property type="entry name" value="Sc_DH/Rdtase_CS"/>
</dbReference>
<dbReference type="RefSeq" id="WP_377723013.1">
    <property type="nucleotide sequence ID" value="NZ_JBHSEW010000001.1"/>
</dbReference>
<accession>A0ABV9GRU4</accession>
<dbReference type="InterPro" id="IPR002347">
    <property type="entry name" value="SDR_fam"/>
</dbReference>
<keyword evidence="4" id="KW-1185">Reference proteome</keyword>
<dbReference type="PRINTS" id="PR00081">
    <property type="entry name" value="GDHRDH"/>
</dbReference>
<dbReference type="PANTHER" id="PTHR43669:SF3">
    <property type="entry name" value="ALCOHOL DEHYDROGENASE, PUTATIVE (AFU_ORTHOLOGUE AFUA_3G03445)-RELATED"/>
    <property type="match status" value="1"/>
</dbReference>
<evidence type="ECO:0000256" key="2">
    <source>
        <dbReference type="ARBA" id="ARBA00023002"/>
    </source>
</evidence>
<dbReference type="SUPFAM" id="SSF51735">
    <property type="entry name" value="NAD(P)-binding Rossmann-fold domains"/>
    <property type="match status" value="1"/>
</dbReference>
<name>A0ABV9GRU4_9BURK</name>
<evidence type="ECO:0000313" key="4">
    <source>
        <dbReference type="Proteomes" id="UP001595967"/>
    </source>
</evidence>
<gene>
    <name evidence="3" type="ORF">ACFO3A_00585</name>
</gene>
<dbReference type="PANTHER" id="PTHR43669">
    <property type="entry name" value="5-KETO-D-GLUCONATE 5-REDUCTASE"/>
    <property type="match status" value="1"/>
</dbReference>
<sequence length="234" mass="24646">MSSTTQKTVLITGATGQLGWAVANFLHDQGWRLLLLARNGQAMQLAFGHLPDVVLIEADLTQRQSLIERVQQALAQEGRLDAVCHLAGGFHMGEAVDATPLPAWEFMLNLNTTSLLHLAAAVVPRLKQQGHGSIVTVGAAVAAKGLANMGAYCASKSALLRLTEAMSAELKSYGINVNSVLPSVLDTPDNRAAMPDANPATWVQPKALAEVIGFLLSDAARAVHGAAIPVTGRM</sequence>
<evidence type="ECO:0000256" key="1">
    <source>
        <dbReference type="ARBA" id="ARBA00006484"/>
    </source>
</evidence>
<dbReference type="Proteomes" id="UP001595967">
    <property type="component" value="Unassembled WGS sequence"/>
</dbReference>
<proteinExistence type="inferred from homology"/>
<comment type="similarity">
    <text evidence="1">Belongs to the short-chain dehydrogenases/reductases (SDR) family.</text>
</comment>
<comment type="caution">
    <text evidence="3">The sequence shown here is derived from an EMBL/GenBank/DDBJ whole genome shotgun (WGS) entry which is preliminary data.</text>
</comment>
<dbReference type="Pfam" id="PF00106">
    <property type="entry name" value="adh_short"/>
    <property type="match status" value="1"/>
</dbReference>
<dbReference type="Gene3D" id="3.40.50.720">
    <property type="entry name" value="NAD(P)-binding Rossmann-like Domain"/>
    <property type="match status" value="1"/>
</dbReference>
<organism evidence="3 4">
    <name type="scientific">Comamonas nitrativorans</name>
    <dbReference type="NCBI Taxonomy" id="108437"/>
    <lineage>
        <taxon>Bacteria</taxon>
        <taxon>Pseudomonadati</taxon>
        <taxon>Pseudomonadota</taxon>
        <taxon>Betaproteobacteria</taxon>
        <taxon>Burkholderiales</taxon>
        <taxon>Comamonadaceae</taxon>
        <taxon>Comamonas</taxon>
    </lineage>
</organism>
<reference evidence="4" key="1">
    <citation type="journal article" date="2019" name="Int. J. Syst. Evol. Microbiol.">
        <title>The Global Catalogue of Microorganisms (GCM) 10K type strain sequencing project: providing services to taxonomists for standard genome sequencing and annotation.</title>
        <authorList>
            <consortium name="The Broad Institute Genomics Platform"/>
            <consortium name="The Broad Institute Genome Sequencing Center for Infectious Disease"/>
            <person name="Wu L."/>
            <person name="Ma J."/>
        </authorList>
    </citation>
    <scope>NUCLEOTIDE SEQUENCE [LARGE SCALE GENOMIC DNA]</scope>
    <source>
        <strain evidence="4">JCM 11650</strain>
    </source>
</reference>
<evidence type="ECO:0000313" key="3">
    <source>
        <dbReference type="EMBL" id="MFC4620713.1"/>
    </source>
</evidence>
<keyword evidence="2" id="KW-0560">Oxidoreductase</keyword>
<dbReference type="PROSITE" id="PS00061">
    <property type="entry name" value="ADH_SHORT"/>
    <property type="match status" value="1"/>
</dbReference>